<organism evidence="11 12">
    <name type="scientific">Taylorella equigenitalis (strain MCE9)</name>
    <dbReference type="NCBI Taxonomy" id="937774"/>
    <lineage>
        <taxon>Bacteria</taxon>
        <taxon>Pseudomonadati</taxon>
        <taxon>Pseudomonadota</taxon>
        <taxon>Betaproteobacteria</taxon>
        <taxon>Burkholderiales</taxon>
        <taxon>Alcaligenaceae</taxon>
        <taxon>Taylorella</taxon>
    </lineage>
</organism>
<dbReference type="AlphaFoldDB" id="A0A654KHC3"/>
<keyword evidence="5 7" id="KW-0547">Nucleotide-binding</keyword>
<dbReference type="Gene3D" id="3.40.50.720">
    <property type="entry name" value="NAD(P)-binding Rossmann-like Domain"/>
    <property type="match status" value="1"/>
</dbReference>
<dbReference type="Gene3D" id="3.90.190.20">
    <property type="entry name" value="Mur ligase, C-terminal domain"/>
    <property type="match status" value="1"/>
</dbReference>
<evidence type="ECO:0000256" key="6">
    <source>
        <dbReference type="ARBA" id="ARBA00022840"/>
    </source>
</evidence>
<dbReference type="InterPro" id="IPR013221">
    <property type="entry name" value="Mur_ligase_cen"/>
</dbReference>
<comment type="pathway">
    <text evidence="2 7 8">Cell wall biogenesis; peptidoglycan biosynthesis.</text>
</comment>
<evidence type="ECO:0000256" key="3">
    <source>
        <dbReference type="ARBA" id="ARBA00022490"/>
    </source>
</evidence>
<evidence type="ECO:0000256" key="1">
    <source>
        <dbReference type="ARBA" id="ARBA00004496"/>
    </source>
</evidence>
<keyword evidence="4 7" id="KW-0436">Ligase</keyword>
<comment type="function">
    <text evidence="7 8">Cell wall formation. Catalyzes the addition of glutamate to the nucleotide precursor UDP-N-acetylmuramoyl-L-alanine (UMA).</text>
</comment>
<dbReference type="HAMAP" id="MF_00639">
    <property type="entry name" value="MurD"/>
    <property type="match status" value="1"/>
</dbReference>
<dbReference type="SUPFAM" id="SSF51984">
    <property type="entry name" value="MurCD N-terminal domain"/>
    <property type="match status" value="1"/>
</dbReference>
<keyword evidence="6 7" id="KW-0067">ATP-binding</keyword>
<proteinExistence type="inferred from homology"/>
<dbReference type="Pfam" id="PF08245">
    <property type="entry name" value="Mur_ligase_M"/>
    <property type="match status" value="1"/>
</dbReference>
<keyword evidence="7 8" id="KW-0573">Peptidoglycan synthesis</keyword>
<dbReference type="SUPFAM" id="SSF53623">
    <property type="entry name" value="MurD-like peptide ligases, catalytic domain"/>
    <property type="match status" value="1"/>
</dbReference>
<dbReference type="NCBIfam" id="TIGR01087">
    <property type="entry name" value="murD"/>
    <property type="match status" value="1"/>
</dbReference>
<dbReference type="GO" id="GO:0008764">
    <property type="term" value="F:UDP-N-acetylmuramoylalanine-D-glutamate ligase activity"/>
    <property type="evidence" value="ECO:0007669"/>
    <property type="project" value="UniProtKB-UniRule"/>
</dbReference>
<evidence type="ECO:0000259" key="10">
    <source>
        <dbReference type="Pfam" id="PF08245"/>
    </source>
</evidence>
<dbReference type="GO" id="GO:0005737">
    <property type="term" value="C:cytoplasm"/>
    <property type="evidence" value="ECO:0007669"/>
    <property type="project" value="UniProtKB-SubCell"/>
</dbReference>
<dbReference type="UniPathway" id="UPA00219"/>
<evidence type="ECO:0000259" key="9">
    <source>
        <dbReference type="Pfam" id="PF02875"/>
    </source>
</evidence>
<keyword evidence="7 8" id="KW-0961">Cell wall biogenesis/degradation</keyword>
<reference evidence="11 12" key="1">
    <citation type="journal article" date="2011" name="J. Bacteriol.">
        <title>Genome sequence of Taylorella equigenitalis MCE9, the causative agent of contagious equine metritis.</title>
        <authorList>
            <person name="Hebert L."/>
            <person name="Moumen B."/>
            <person name="Duquesne F."/>
            <person name="Breuil M.F."/>
            <person name="Laugier C."/>
            <person name="Batto J.M."/>
            <person name="Renault P."/>
            <person name="Petry S."/>
        </authorList>
    </citation>
    <scope>NUCLEOTIDE SEQUENCE [LARGE SCALE GENOMIC DNA]</scope>
    <source>
        <strain evidence="11 12">MCE9</strain>
    </source>
</reference>
<feature type="binding site" evidence="7">
    <location>
        <begin position="128"/>
        <end position="134"/>
    </location>
    <ligand>
        <name>ATP</name>
        <dbReference type="ChEBI" id="CHEBI:30616"/>
    </ligand>
</feature>
<keyword evidence="7 8" id="KW-0133">Cell shape</keyword>
<dbReference type="EMBL" id="CP002456">
    <property type="protein sequence ID" value="ADU91256.1"/>
    <property type="molecule type" value="Genomic_DNA"/>
</dbReference>
<dbReference type="Proteomes" id="UP000007472">
    <property type="component" value="Chromosome"/>
</dbReference>
<dbReference type="SUPFAM" id="SSF53244">
    <property type="entry name" value="MurD-like peptide ligases, peptide-binding domain"/>
    <property type="match status" value="1"/>
</dbReference>
<feature type="domain" description="Mur ligase C-terminal" evidence="9">
    <location>
        <begin position="323"/>
        <end position="447"/>
    </location>
</feature>
<evidence type="ECO:0000256" key="2">
    <source>
        <dbReference type="ARBA" id="ARBA00004752"/>
    </source>
</evidence>
<evidence type="ECO:0000313" key="11">
    <source>
        <dbReference type="EMBL" id="ADU91256.1"/>
    </source>
</evidence>
<comment type="similarity">
    <text evidence="7">Belongs to the MurCDEF family.</text>
</comment>
<dbReference type="Gene3D" id="3.40.1190.10">
    <property type="entry name" value="Mur-like, catalytic domain"/>
    <property type="match status" value="1"/>
</dbReference>
<evidence type="ECO:0000313" key="12">
    <source>
        <dbReference type="Proteomes" id="UP000007472"/>
    </source>
</evidence>
<name>A0A654KHC3_TAYEM</name>
<dbReference type="EC" id="6.3.2.9" evidence="7 8"/>
<protein>
    <recommendedName>
        <fullName evidence="7 8">UDP-N-acetylmuramoylalanine--D-glutamate ligase</fullName>
        <ecNumber evidence="7 8">6.3.2.9</ecNumber>
    </recommendedName>
    <alternativeName>
        <fullName evidence="7">D-glutamic acid-adding enzyme</fullName>
    </alternativeName>
    <alternativeName>
        <fullName evidence="7">UDP-N-acetylmuramoyl-L-alanyl-D-glutamate synthetase</fullName>
    </alternativeName>
</protein>
<dbReference type="InterPro" id="IPR036615">
    <property type="entry name" value="Mur_ligase_C_dom_sf"/>
</dbReference>
<keyword evidence="3 7" id="KW-0963">Cytoplasm</keyword>
<feature type="domain" description="Mur ligase central" evidence="10">
    <location>
        <begin position="126"/>
        <end position="300"/>
    </location>
</feature>
<comment type="catalytic activity">
    <reaction evidence="7 8">
        <text>UDP-N-acetyl-alpha-D-muramoyl-L-alanine + D-glutamate + ATP = UDP-N-acetyl-alpha-D-muramoyl-L-alanyl-D-glutamate + ADP + phosphate + H(+)</text>
        <dbReference type="Rhea" id="RHEA:16429"/>
        <dbReference type="ChEBI" id="CHEBI:15378"/>
        <dbReference type="ChEBI" id="CHEBI:29986"/>
        <dbReference type="ChEBI" id="CHEBI:30616"/>
        <dbReference type="ChEBI" id="CHEBI:43474"/>
        <dbReference type="ChEBI" id="CHEBI:83898"/>
        <dbReference type="ChEBI" id="CHEBI:83900"/>
        <dbReference type="ChEBI" id="CHEBI:456216"/>
        <dbReference type="EC" id="6.3.2.9"/>
    </reaction>
</comment>
<dbReference type="InterPro" id="IPR036565">
    <property type="entry name" value="Mur-like_cat_sf"/>
</dbReference>
<sequence>MLKEKQKFLILGLGETGYACAKWLNKHGHEVFCSDTRSGHQNIEDFLKLGVSKNNIKFNLNKDNFLDHIDSSFDFVVVSPGLSPESDLLKAIVNFSQENEIKIISEIDLFYEAVKSNSKQIKIIGITGTNGKTTVTSMVRLMCEYAGLKSVEAGNISPSALTVVCEFEEKNSWPDVISLELSSAQLFYTDYICLDASTILNITQDHIDWHGSMEAYIASKKKIFSHSKIAVVDENQFKEFGLSNALVYRDSLPINKEDIGIKEVNGMKWFCTTDKNLMPVEAMKIRGNHNVLNAMAAMQLCRAIDLPFEPLLTALRDYEAHNHRCTYVRDIQGVNFIDDSKGTNVGATVAAIDGMYRNLVVILGGEGKGQDFTPLYESLRNRTKSNGLKGIVLIGKDKNILSHYLNIKDFKFEETIPVVVVNTIDEAVVESFKLAQSGDLVLLSPACASIDMFKNYHERGVKFVEAINELALSKGEIA</sequence>
<accession>A0A654KHC3</accession>
<evidence type="ECO:0000256" key="8">
    <source>
        <dbReference type="RuleBase" id="RU003664"/>
    </source>
</evidence>
<comment type="subcellular location">
    <subcellularLocation>
        <location evidence="1 7 8">Cytoplasm</location>
    </subcellularLocation>
</comment>
<dbReference type="GO" id="GO:0009252">
    <property type="term" value="P:peptidoglycan biosynthetic process"/>
    <property type="evidence" value="ECO:0007669"/>
    <property type="project" value="UniProtKB-UniRule"/>
</dbReference>
<dbReference type="Pfam" id="PF21799">
    <property type="entry name" value="MurD-like_N"/>
    <property type="match status" value="1"/>
</dbReference>
<keyword evidence="7 8" id="KW-0132">Cell division</keyword>
<dbReference type="PANTHER" id="PTHR43692:SF1">
    <property type="entry name" value="UDP-N-ACETYLMURAMOYLALANINE--D-GLUTAMATE LIGASE"/>
    <property type="match status" value="1"/>
</dbReference>
<dbReference type="GO" id="GO:0051301">
    <property type="term" value="P:cell division"/>
    <property type="evidence" value="ECO:0007669"/>
    <property type="project" value="UniProtKB-KW"/>
</dbReference>
<keyword evidence="7 8" id="KW-0131">Cell cycle</keyword>
<dbReference type="PANTHER" id="PTHR43692">
    <property type="entry name" value="UDP-N-ACETYLMURAMOYLALANINE--D-GLUTAMATE LIGASE"/>
    <property type="match status" value="1"/>
</dbReference>
<dbReference type="InterPro" id="IPR004101">
    <property type="entry name" value="Mur_ligase_C"/>
</dbReference>
<evidence type="ECO:0000256" key="4">
    <source>
        <dbReference type="ARBA" id="ARBA00022598"/>
    </source>
</evidence>
<gene>
    <name evidence="7" type="primary">murD</name>
    <name evidence="11" type="ordered locus">TEQUI_0309</name>
</gene>
<dbReference type="GO" id="GO:0071555">
    <property type="term" value="P:cell wall organization"/>
    <property type="evidence" value="ECO:0007669"/>
    <property type="project" value="UniProtKB-KW"/>
</dbReference>
<evidence type="ECO:0000256" key="5">
    <source>
        <dbReference type="ARBA" id="ARBA00022741"/>
    </source>
</evidence>
<dbReference type="KEGG" id="teq:TEQUI_0309"/>
<dbReference type="Pfam" id="PF02875">
    <property type="entry name" value="Mur_ligase_C"/>
    <property type="match status" value="1"/>
</dbReference>
<dbReference type="GO" id="GO:0005524">
    <property type="term" value="F:ATP binding"/>
    <property type="evidence" value="ECO:0007669"/>
    <property type="project" value="UniProtKB-UniRule"/>
</dbReference>
<evidence type="ECO:0000256" key="7">
    <source>
        <dbReference type="HAMAP-Rule" id="MF_00639"/>
    </source>
</evidence>
<dbReference type="InterPro" id="IPR005762">
    <property type="entry name" value="MurD"/>
</dbReference>
<dbReference type="GO" id="GO:0008360">
    <property type="term" value="P:regulation of cell shape"/>
    <property type="evidence" value="ECO:0007669"/>
    <property type="project" value="UniProtKB-KW"/>
</dbReference>